<dbReference type="GO" id="GO:0030544">
    <property type="term" value="F:Hsp70 protein binding"/>
    <property type="evidence" value="ECO:0007669"/>
    <property type="project" value="TreeGrafter"/>
</dbReference>
<evidence type="ECO:0000313" key="4">
    <source>
        <dbReference type="EMBL" id="QDV29993.1"/>
    </source>
</evidence>
<organism evidence="4 5">
    <name type="scientific">Planctopirus ephydatiae</name>
    <dbReference type="NCBI Taxonomy" id="2528019"/>
    <lineage>
        <taxon>Bacteria</taxon>
        <taxon>Pseudomonadati</taxon>
        <taxon>Planctomycetota</taxon>
        <taxon>Planctomycetia</taxon>
        <taxon>Planctomycetales</taxon>
        <taxon>Planctomycetaceae</taxon>
        <taxon>Planctopirus</taxon>
    </lineage>
</organism>
<keyword evidence="5" id="KW-1185">Reference proteome</keyword>
<dbReference type="OrthoDB" id="9779889at2"/>
<sequence>MRNRYPFHRSPFEILNVSVEVAENDLKLAFRQRAKFFHPDRNPDPKAADQLIEVIAAFEALNDPNERAYYRARFHPHLANPIDFAETFAKWPTWETDSYERNETDEPSEDYTHRSSNRYSKDWKKTASGSQRSTCDQSSPETRSRTFELDEYLRVVLTEITGTSDKSLGDEFFGWLTTMACSILLLIYGIFAITDVRWSLQAKELNVQSQALPEKNFELNPVDEVAAGHRPPDASEEFRYRSYKFWFIMLIGLILAIFPASLGVGLINLIRWLTYCYRRESRKFRWRSFNDSIGLNTARLVGTVIIAVMPNSFPHWCF</sequence>
<feature type="region of interest" description="Disordered" evidence="1">
    <location>
        <begin position="122"/>
        <end position="142"/>
    </location>
</feature>
<dbReference type="PROSITE" id="PS50076">
    <property type="entry name" value="DNAJ_2"/>
    <property type="match status" value="1"/>
</dbReference>
<evidence type="ECO:0000256" key="1">
    <source>
        <dbReference type="SAM" id="MobiDB-lite"/>
    </source>
</evidence>
<evidence type="ECO:0000256" key="2">
    <source>
        <dbReference type="SAM" id="Phobius"/>
    </source>
</evidence>
<protein>
    <submittedName>
        <fullName evidence="4">Chaperone protein DnaJ</fullName>
    </submittedName>
</protein>
<dbReference type="InterPro" id="IPR051100">
    <property type="entry name" value="DnaJ_subfamily_B/C"/>
</dbReference>
<dbReference type="AlphaFoldDB" id="A0A518GMX2"/>
<dbReference type="Pfam" id="PF00226">
    <property type="entry name" value="DnaJ"/>
    <property type="match status" value="1"/>
</dbReference>
<feature type="compositionally biased region" description="Polar residues" evidence="1">
    <location>
        <begin position="127"/>
        <end position="141"/>
    </location>
</feature>
<evidence type="ECO:0000313" key="5">
    <source>
        <dbReference type="Proteomes" id="UP000315349"/>
    </source>
</evidence>
<dbReference type="KEGG" id="peh:Spb1_19200"/>
<feature type="domain" description="J" evidence="3">
    <location>
        <begin position="10"/>
        <end position="74"/>
    </location>
</feature>
<dbReference type="PANTHER" id="PTHR43908">
    <property type="entry name" value="AT29763P-RELATED"/>
    <property type="match status" value="1"/>
</dbReference>
<dbReference type="SUPFAM" id="SSF46565">
    <property type="entry name" value="Chaperone J-domain"/>
    <property type="match status" value="1"/>
</dbReference>
<evidence type="ECO:0000259" key="3">
    <source>
        <dbReference type="PROSITE" id="PS50076"/>
    </source>
</evidence>
<keyword evidence="2" id="KW-0472">Membrane</keyword>
<reference evidence="4 5" key="1">
    <citation type="submission" date="2019-02" db="EMBL/GenBank/DDBJ databases">
        <title>Deep-cultivation of Planctomycetes and their phenomic and genomic characterization uncovers novel biology.</title>
        <authorList>
            <person name="Wiegand S."/>
            <person name="Jogler M."/>
            <person name="Boedeker C."/>
            <person name="Pinto D."/>
            <person name="Vollmers J."/>
            <person name="Rivas-Marin E."/>
            <person name="Kohn T."/>
            <person name="Peeters S.H."/>
            <person name="Heuer A."/>
            <person name="Rast P."/>
            <person name="Oberbeckmann S."/>
            <person name="Bunk B."/>
            <person name="Jeske O."/>
            <person name="Meyerdierks A."/>
            <person name="Storesund J.E."/>
            <person name="Kallscheuer N."/>
            <person name="Luecker S."/>
            <person name="Lage O.M."/>
            <person name="Pohl T."/>
            <person name="Merkel B.J."/>
            <person name="Hornburger P."/>
            <person name="Mueller R.-W."/>
            <person name="Bruemmer F."/>
            <person name="Labrenz M."/>
            <person name="Spormann A.M."/>
            <person name="Op den Camp H."/>
            <person name="Overmann J."/>
            <person name="Amann R."/>
            <person name="Jetten M.S.M."/>
            <person name="Mascher T."/>
            <person name="Medema M.H."/>
            <person name="Devos D.P."/>
            <person name="Kaster A.-K."/>
            <person name="Ovreas L."/>
            <person name="Rohde M."/>
            <person name="Galperin M.Y."/>
            <person name="Jogler C."/>
        </authorList>
    </citation>
    <scope>NUCLEOTIDE SEQUENCE [LARGE SCALE GENOMIC DNA]</scope>
    <source>
        <strain evidence="4 5">Spb1</strain>
    </source>
</reference>
<dbReference type="CDD" id="cd06257">
    <property type="entry name" value="DnaJ"/>
    <property type="match status" value="1"/>
</dbReference>
<dbReference type="Gene3D" id="1.10.287.110">
    <property type="entry name" value="DnaJ domain"/>
    <property type="match status" value="1"/>
</dbReference>
<keyword evidence="2" id="KW-0812">Transmembrane</keyword>
<dbReference type="GO" id="GO:0071218">
    <property type="term" value="P:cellular response to misfolded protein"/>
    <property type="evidence" value="ECO:0007669"/>
    <property type="project" value="TreeGrafter"/>
</dbReference>
<dbReference type="Proteomes" id="UP000315349">
    <property type="component" value="Chromosome"/>
</dbReference>
<dbReference type="RefSeq" id="WP_145298639.1">
    <property type="nucleotide sequence ID" value="NZ_CP036299.1"/>
</dbReference>
<feature type="transmembrane region" description="Helical" evidence="2">
    <location>
        <begin position="172"/>
        <end position="193"/>
    </location>
</feature>
<gene>
    <name evidence="4" type="primary">dnaJ_1</name>
    <name evidence="4" type="ORF">Spb1_19200</name>
</gene>
<dbReference type="EMBL" id="CP036299">
    <property type="protein sequence ID" value="QDV29993.1"/>
    <property type="molecule type" value="Genomic_DNA"/>
</dbReference>
<keyword evidence="2" id="KW-1133">Transmembrane helix</keyword>
<feature type="transmembrane region" description="Helical" evidence="2">
    <location>
        <begin position="293"/>
        <end position="313"/>
    </location>
</feature>
<feature type="transmembrane region" description="Helical" evidence="2">
    <location>
        <begin position="245"/>
        <end position="273"/>
    </location>
</feature>
<dbReference type="InterPro" id="IPR036869">
    <property type="entry name" value="J_dom_sf"/>
</dbReference>
<accession>A0A518GMX2</accession>
<dbReference type="SMART" id="SM00271">
    <property type="entry name" value="DnaJ"/>
    <property type="match status" value="1"/>
</dbReference>
<name>A0A518GMX2_9PLAN</name>
<dbReference type="InterPro" id="IPR001623">
    <property type="entry name" value="DnaJ_domain"/>
</dbReference>
<proteinExistence type="predicted"/>
<dbReference type="PANTHER" id="PTHR43908:SF3">
    <property type="entry name" value="AT29763P-RELATED"/>
    <property type="match status" value="1"/>
</dbReference>
<dbReference type="PRINTS" id="PR00625">
    <property type="entry name" value="JDOMAIN"/>
</dbReference>